<protein>
    <submittedName>
        <fullName evidence="3">Uncharacterized protein</fullName>
    </submittedName>
</protein>
<keyword evidence="1" id="KW-0175">Coiled coil</keyword>
<name>A0A9P8RK57_9PEZI</name>
<gene>
    <name evidence="3" type="ORF">BKA67DRAFT_134657</name>
</gene>
<evidence type="ECO:0000256" key="1">
    <source>
        <dbReference type="SAM" id="Coils"/>
    </source>
</evidence>
<reference evidence="3" key="1">
    <citation type="journal article" date="2021" name="Nat. Commun.">
        <title>Genetic determinants of endophytism in the Arabidopsis root mycobiome.</title>
        <authorList>
            <person name="Mesny F."/>
            <person name="Miyauchi S."/>
            <person name="Thiergart T."/>
            <person name="Pickel B."/>
            <person name="Atanasova L."/>
            <person name="Karlsson M."/>
            <person name="Huettel B."/>
            <person name="Barry K.W."/>
            <person name="Haridas S."/>
            <person name="Chen C."/>
            <person name="Bauer D."/>
            <person name="Andreopoulos W."/>
            <person name="Pangilinan J."/>
            <person name="LaButti K."/>
            <person name="Riley R."/>
            <person name="Lipzen A."/>
            <person name="Clum A."/>
            <person name="Drula E."/>
            <person name="Henrissat B."/>
            <person name="Kohler A."/>
            <person name="Grigoriev I.V."/>
            <person name="Martin F.M."/>
            <person name="Hacquard S."/>
        </authorList>
    </citation>
    <scope>NUCLEOTIDE SEQUENCE</scope>
    <source>
        <strain evidence="3">MPI-SDFR-AT-0073</strain>
    </source>
</reference>
<evidence type="ECO:0000313" key="4">
    <source>
        <dbReference type="Proteomes" id="UP000758603"/>
    </source>
</evidence>
<dbReference type="EMBL" id="JAGPXC010000013">
    <property type="protein sequence ID" value="KAH6643414.1"/>
    <property type="molecule type" value="Genomic_DNA"/>
</dbReference>
<sequence length="608" mass="68633">MSELDSGCDYRSPTAEHIEYAADSYSYKANVVELRACVERLNAEARTANKAHEDELEALKDAHAVRIAELGDLELLSLQAQAEEHAREMLRLSNKHEGRLEQYAHEANVVHCNLRTFIDDLTDEVGTLQWSLDAFAADQRVKDEEISRLAAELVTANSQNRSYKASAEEMGSLVDELEQVWLRDYVQHSVNKDADEDADEDADDDESDDDGELDDHCTHCEGRVPMAKTISDLERGFDETQKLNGTLRAKVTSLVSQLQDAFENGLASKNELRAEVTSMGSELEAALKDHATAEVHLRAEIEKLELKNTEAHNQAYKLDQQVMRLEGQVSANAVKERFLNQTIEANTDLKQQLQNARFGIADRDREIQSLKAALDESSNACQAARNLAAKVQREANYANSRATDVDQQLRSCSRRFNESSARAQQTIRGLQALHQHDCWDLETQISDLRDTTHNLGALADSQSKTIEVLKDEAREARESRAEQVEVLEAQVRDLISEKANLKIELMATHMQREDCRRDIRNMELAIGELHEALEHFTGNAEVVEEEPVEVTEVDDFEVIENYESERAVVVDDTWDTASLIDQMDDLQFHGGLDDIEVLEGFDPFRRPQ</sequence>
<evidence type="ECO:0000313" key="3">
    <source>
        <dbReference type="EMBL" id="KAH6643414.1"/>
    </source>
</evidence>
<feature type="coiled-coil region" evidence="1">
    <location>
        <begin position="38"/>
        <end position="95"/>
    </location>
</feature>
<feature type="coiled-coil region" evidence="1">
    <location>
        <begin position="459"/>
        <end position="504"/>
    </location>
</feature>
<dbReference type="AlphaFoldDB" id="A0A9P8RK57"/>
<accession>A0A9P8RK57</accession>
<dbReference type="GeneID" id="70123922"/>
<organism evidence="3 4">
    <name type="scientific">Truncatella angustata</name>
    <dbReference type="NCBI Taxonomy" id="152316"/>
    <lineage>
        <taxon>Eukaryota</taxon>
        <taxon>Fungi</taxon>
        <taxon>Dikarya</taxon>
        <taxon>Ascomycota</taxon>
        <taxon>Pezizomycotina</taxon>
        <taxon>Sordariomycetes</taxon>
        <taxon>Xylariomycetidae</taxon>
        <taxon>Amphisphaeriales</taxon>
        <taxon>Sporocadaceae</taxon>
        <taxon>Truncatella</taxon>
    </lineage>
</organism>
<comment type="caution">
    <text evidence="3">The sequence shown here is derived from an EMBL/GenBank/DDBJ whole genome shotgun (WGS) entry which is preliminary data.</text>
</comment>
<feature type="region of interest" description="Disordered" evidence="2">
    <location>
        <begin position="191"/>
        <end position="218"/>
    </location>
</feature>
<keyword evidence="4" id="KW-1185">Reference proteome</keyword>
<evidence type="ECO:0000256" key="2">
    <source>
        <dbReference type="SAM" id="MobiDB-lite"/>
    </source>
</evidence>
<feature type="compositionally biased region" description="Acidic residues" evidence="2">
    <location>
        <begin position="194"/>
        <end position="213"/>
    </location>
</feature>
<proteinExistence type="predicted"/>
<dbReference type="RefSeq" id="XP_045951344.1">
    <property type="nucleotide sequence ID" value="XM_046095029.1"/>
</dbReference>
<feature type="coiled-coil region" evidence="1">
    <location>
        <begin position="367"/>
        <end position="394"/>
    </location>
</feature>
<feature type="coiled-coil region" evidence="1">
    <location>
        <begin position="269"/>
        <end position="321"/>
    </location>
</feature>
<dbReference type="Proteomes" id="UP000758603">
    <property type="component" value="Unassembled WGS sequence"/>
</dbReference>